<keyword evidence="3 8" id="KW-0813">Transport</keyword>
<feature type="transmembrane region" description="Helical" evidence="8">
    <location>
        <begin position="93"/>
        <end position="116"/>
    </location>
</feature>
<keyword evidence="7 8" id="KW-0472">Membrane</keyword>
<evidence type="ECO:0000256" key="8">
    <source>
        <dbReference type="RuleBase" id="RU362088"/>
    </source>
</evidence>
<accession>A0AAP0P5R0</accession>
<comment type="similarity">
    <text evidence="2 8">Belongs to the ZIP transporter (TC 2.A.5) family.</text>
</comment>
<comment type="caution">
    <text evidence="9">The sequence shown here is derived from an EMBL/GenBank/DDBJ whole genome shotgun (WGS) entry which is preliminary data.</text>
</comment>
<dbReference type="NCBIfam" id="TIGR00820">
    <property type="entry name" value="zip"/>
    <property type="match status" value="1"/>
</dbReference>
<evidence type="ECO:0000256" key="4">
    <source>
        <dbReference type="ARBA" id="ARBA00022692"/>
    </source>
</evidence>
<comment type="caution">
    <text evidence="8">Lacks conserved residue(s) required for the propagation of feature annotation.</text>
</comment>
<dbReference type="PANTHER" id="PTHR11040">
    <property type="entry name" value="ZINC/IRON TRANSPORTER"/>
    <property type="match status" value="1"/>
</dbReference>
<keyword evidence="6 8" id="KW-0406">Ion transport</keyword>
<reference evidence="9 10" key="1">
    <citation type="submission" date="2024-01" db="EMBL/GenBank/DDBJ databases">
        <title>Genome assemblies of Stephania.</title>
        <authorList>
            <person name="Yang L."/>
        </authorList>
    </citation>
    <scope>NUCLEOTIDE SEQUENCE [LARGE SCALE GENOMIC DNA]</scope>
    <source>
        <strain evidence="9">QJT</strain>
        <tissue evidence="9">Leaf</tissue>
    </source>
</reference>
<dbReference type="EMBL" id="JBBNAE010000004">
    <property type="protein sequence ID" value="KAK9131154.1"/>
    <property type="molecule type" value="Genomic_DNA"/>
</dbReference>
<dbReference type="InterPro" id="IPR004698">
    <property type="entry name" value="Zn/Fe_permease_fun/pln"/>
</dbReference>
<evidence type="ECO:0000313" key="9">
    <source>
        <dbReference type="EMBL" id="KAK9131154.1"/>
    </source>
</evidence>
<keyword evidence="4 8" id="KW-0812">Transmembrane</keyword>
<name>A0AAP0P5R0_9MAGN</name>
<evidence type="ECO:0000313" key="10">
    <source>
        <dbReference type="Proteomes" id="UP001417504"/>
    </source>
</evidence>
<dbReference type="GO" id="GO:0005385">
    <property type="term" value="F:zinc ion transmembrane transporter activity"/>
    <property type="evidence" value="ECO:0007669"/>
    <property type="project" value="InterPro"/>
</dbReference>
<evidence type="ECO:0000256" key="3">
    <source>
        <dbReference type="ARBA" id="ARBA00022448"/>
    </source>
</evidence>
<keyword evidence="5 8" id="KW-1133">Transmembrane helix</keyword>
<evidence type="ECO:0000256" key="7">
    <source>
        <dbReference type="ARBA" id="ARBA00023136"/>
    </source>
</evidence>
<evidence type="ECO:0000256" key="2">
    <source>
        <dbReference type="ARBA" id="ARBA00006939"/>
    </source>
</evidence>
<feature type="transmembrane region" description="Helical" evidence="8">
    <location>
        <begin position="403"/>
        <end position="422"/>
    </location>
</feature>
<evidence type="ECO:0000256" key="5">
    <source>
        <dbReference type="ARBA" id="ARBA00022989"/>
    </source>
</evidence>
<protein>
    <submittedName>
        <fullName evidence="9">Uncharacterized protein</fullName>
    </submittedName>
</protein>
<organism evidence="9 10">
    <name type="scientific">Stephania japonica</name>
    <dbReference type="NCBI Taxonomy" id="461633"/>
    <lineage>
        <taxon>Eukaryota</taxon>
        <taxon>Viridiplantae</taxon>
        <taxon>Streptophyta</taxon>
        <taxon>Embryophyta</taxon>
        <taxon>Tracheophyta</taxon>
        <taxon>Spermatophyta</taxon>
        <taxon>Magnoliopsida</taxon>
        <taxon>Ranunculales</taxon>
        <taxon>Menispermaceae</taxon>
        <taxon>Menispermoideae</taxon>
        <taxon>Cissampelideae</taxon>
        <taxon>Stephania</taxon>
    </lineage>
</organism>
<sequence>MLFIFEDFQPLIVMNQMTEQSYFFTETLLQVISESMSAKNCTRRADSTACWSDSEALPLKLIAIASIFLAGAAGVTAPLIGSRRRNRLFSTDGDLFFAAKAFAAGVILATGFVHMLPDASSALSDPCLPRRPWSRFPFSGFVSMMAALVTLLADFAGTQYYERKEERRRRAERARASEGIGGVDSVYDSVSESGIVPVERVVVGVKEEGSGVHIVGMHAHSAEHTHTHSHMQGKGTCGGHVLGVEDGHAHGHGRGGRGGGDGEGVRHVVVSQILELGIVSHSVIIGLSLGVSHSPCTIRPLIAALSFHQFFEGFALGGCISQSQFSSMKTTLMACFFAITTPAGIAVGAAIASSYNNNSPRALAIEGILDSISAGILVYMSLVDLIAADFMSKKMSCNVRLQIVSYLALFLGAGMMSLLALWA</sequence>
<keyword evidence="10" id="KW-1185">Reference proteome</keyword>
<dbReference type="PANTHER" id="PTHR11040:SF44">
    <property type="entry name" value="PROTEIN ZNTC-RELATED"/>
    <property type="match status" value="1"/>
</dbReference>
<evidence type="ECO:0000256" key="1">
    <source>
        <dbReference type="ARBA" id="ARBA00004141"/>
    </source>
</evidence>
<dbReference type="Proteomes" id="UP001417504">
    <property type="component" value="Unassembled WGS sequence"/>
</dbReference>
<dbReference type="GO" id="GO:0005886">
    <property type="term" value="C:plasma membrane"/>
    <property type="evidence" value="ECO:0007669"/>
    <property type="project" value="TreeGrafter"/>
</dbReference>
<dbReference type="Pfam" id="PF02535">
    <property type="entry name" value="Zip"/>
    <property type="match status" value="1"/>
</dbReference>
<dbReference type="InterPro" id="IPR003689">
    <property type="entry name" value="ZIP"/>
</dbReference>
<feature type="transmembrane region" description="Helical" evidence="8">
    <location>
        <begin position="331"/>
        <end position="352"/>
    </location>
</feature>
<feature type="transmembrane region" description="Helical" evidence="8">
    <location>
        <begin position="136"/>
        <end position="161"/>
    </location>
</feature>
<evidence type="ECO:0000256" key="6">
    <source>
        <dbReference type="ARBA" id="ARBA00023065"/>
    </source>
</evidence>
<feature type="transmembrane region" description="Helical" evidence="8">
    <location>
        <begin position="61"/>
        <end position="81"/>
    </location>
</feature>
<feature type="transmembrane region" description="Helical" evidence="8">
    <location>
        <begin position="372"/>
        <end position="391"/>
    </location>
</feature>
<dbReference type="AlphaFoldDB" id="A0AAP0P5R0"/>
<proteinExistence type="inferred from homology"/>
<gene>
    <name evidence="9" type="ORF">Sjap_011641</name>
</gene>
<comment type="subcellular location">
    <subcellularLocation>
        <location evidence="1 8">Membrane</location>
        <topology evidence="1 8">Multi-pass membrane protein</topology>
    </subcellularLocation>
</comment>